<dbReference type="InterPro" id="IPR011112">
    <property type="entry name" value="Rho-like_N"/>
</dbReference>
<feature type="domain" description="Rho termination factor-like N-terminal" evidence="2">
    <location>
        <begin position="6"/>
        <end position="45"/>
    </location>
</feature>
<dbReference type="AlphaFoldDB" id="A0A0C3PD89"/>
<reference evidence="3 4" key="1">
    <citation type="submission" date="2014-04" db="EMBL/GenBank/DDBJ databases">
        <authorList>
            <consortium name="DOE Joint Genome Institute"/>
            <person name="Kuo A."/>
            <person name="Kohler A."/>
            <person name="Costa M.D."/>
            <person name="Nagy L.G."/>
            <person name="Floudas D."/>
            <person name="Copeland A."/>
            <person name="Barry K.W."/>
            <person name="Cichocki N."/>
            <person name="Veneault-Fourrey C."/>
            <person name="LaButti K."/>
            <person name="Lindquist E.A."/>
            <person name="Lipzen A."/>
            <person name="Lundell T."/>
            <person name="Morin E."/>
            <person name="Murat C."/>
            <person name="Sun H."/>
            <person name="Tunlid A."/>
            <person name="Henrissat B."/>
            <person name="Grigoriev I.V."/>
            <person name="Hibbett D.S."/>
            <person name="Martin F."/>
            <person name="Nordberg H.P."/>
            <person name="Cantor M.N."/>
            <person name="Hua S.X."/>
        </authorList>
    </citation>
    <scope>NUCLEOTIDE SEQUENCE [LARGE SCALE GENOMIC DNA]</scope>
    <source>
        <strain evidence="3 4">Marx 270</strain>
    </source>
</reference>
<name>A0A0C3PD89_PISTI</name>
<feature type="region of interest" description="Disordered" evidence="1">
    <location>
        <begin position="42"/>
        <end position="213"/>
    </location>
</feature>
<dbReference type="EMBL" id="KN831964">
    <property type="protein sequence ID" value="KIO06066.1"/>
    <property type="molecule type" value="Genomic_DNA"/>
</dbReference>
<dbReference type="SMART" id="SM00959">
    <property type="entry name" value="Rho_N"/>
    <property type="match status" value="1"/>
</dbReference>
<gene>
    <name evidence="3" type="ORF">M404DRAFT_24831</name>
</gene>
<dbReference type="InParanoid" id="A0A0C3PD89"/>
<evidence type="ECO:0000256" key="1">
    <source>
        <dbReference type="SAM" id="MobiDB-lite"/>
    </source>
</evidence>
<organism evidence="3 4">
    <name type="scientific">Pisolithus tinctorius Marx 270</name>
    <dbReference type="NCBI Taxonomy" id="870435"/>
    <lineage>
        <taxon>Eukaryota</taxon>
        <taxon>Fungi</taxon>
        <taxon>Dikarya</taxon>
        <taxon>Basidiomycota</taxon>
        <taxon>Agaricomycotina</taxon>
        <taxon>Agaricomycetes</taxon>
        <taxon>Agaricomycetidae</taxon>
        <taxon>Boletales</taxon>
        <taxon>Sclerodermatineae</taxon>
        <taxon>Pisolithaceae</taxon>
        <taxon>Pisolithus</taxon>
    </lineage>
</organism>
<feature type="compositionally biased region" description="Polar residues" evidence="1">
    <location>
        <begin position="124"/>
        <end position="133"/>
    </location>
</feature>
<dbReference type="Proteomes" id="UP000054217">
    <property type="component" value="Unassembled WGS sequence"/>
</dbReference>
<evidence type="ECO:0000313" key="4">
    <source>
        <dbReference type="Proteomes" id="UP000054217"/>
    </source>
</evidence>
<feature type="compositionally biased region" description="Polar residues" evidence="1">
    <location>
        <begin position="197"/>
        <end position="207"/>
    </location>
</feature>
<feature type="compositionally biased region" description="Low complexity" evidence="1">
    <location>
        <begin position="42"/>
        <end position="58"/>
    </location>
</feature>
<feature type="compositionally biased region" description="Polar residues" evidence="1">
    <location>
        <begin position="61"/>
        <end position="111"/>
    </location>
</feature>
<dbReference type="Gene3D" id="1.10.720.30">
    <property type="entry name" value="SAP domain"/>
    <property type="match status" value="1"/>
</dbReference>
<reference evidence="4" key="2">
    <citation type="submission" date="2015-01" db="EMBL/GenBank/DDBJ databases">
        <title>Evolutionary Origins and Diversification of the Mycorrhizal Mutualists.</title>
        <authorList>
            <consortium name="DOE Joint Genome Institute"/>
            <consortium name="Mycorrhizal Genomics Consortium"/>
            <person name="Kohler A."/>
            <person name="Kuo A."/>
            <person name="Nagy L.G."/>
            <person name="Floudas D."/>
            <person name="Copeland A."/>
            <person name="Barry K.W."/>
            <person name="Cichocki N."/>
            <person name="Veneault-Fourrey C."/>
            <person name="LaButti K."/>
            <person name="Lindquist E.A."/>
            <person name="Lipzen A."/>
            <person name="Lundell T."/>
            <person name="Morin E."/>
            <person name="Murat C."/>
            <person name="Riley R."/>
            <person name="Ohm R."/>
            <person name="Sun H."/>
            <person name="Tunlid A."/>
            <person name="Henrissat B."/>
            <person name="Grigoriev I.V."/>
            <person name="Hibbett D.S."/>
            <person name="Martin F."/>
        </authorList>
    </citation>
    <scope>NUCLEOTIDE SEQUENCE [LARGE SCALE GENOMIC DNA]</scope>
    <source>
        <strain evidence="4">Marx 270</strain>
    </source>
</reference>
<proteinExistence type="predicted"/>
<dbReference type="OrthoDB" id="2368680at2759"/>
<protein>
    <recommendedName>
        <fullName evidence="2">Rho termination factor-like N-terminal domain-containing protein</fullName>
    </recommendedName>
</protein>
<dbReference type="HOGENOM" id="CLU_013662_0_0_1"/>
<sequence length="648" mass="71894">MATTVDLPKLTVSQLKALCKERGIAGYSKLAKAALIEKLAASSNVSSKTSSTEQSGLSHGSLASSTAQNVAERTVIDTSDSGEVSRRQSSQAHTVRQLSPHQTSPTGTGFSVHQGPSDPRGSSLAAQKTSQDCEPSRRPAHTATPLGQKRVRISSPSQYHTTPEHNPTPTVQHTVIEPLPALPKKSETSIVVKPNSRELSATASRTRSLPARAKAAGRFKPLTILSPQSLGETRLKKHQQDSQIGAVPRSGTVFCSLPGMTSTPPTLVSISLLPKISERRQAHHWAVILSGLDDNERQVCSFVSRTFHYAVYLSAAHILERKHYGDLLDTIFRKYSKDTTNMWPYLRSREREIFQRRRAFKESFLGRLLSFDPLTERLWGCPDHDRQVEIALRFVLTRVWFAVSLGAYGHNSFALMTSHVVDAKEVLKGEVWQIRTRNGNSTEGFYVLEATCEVIGHPPMPKSSNLTEKHSLRVDWYAYVDRRLSCSSSVGTCLLDHVHWSDREEYSWGISKVWLHRTSREGDMGYAKRCVAERYILASVVANGISGRWMSTTSMAQEFAGLPGCDTIPSRPKAPSLNMYLPSHHYVESVHFTTSTKEHLHSALAVVQTPAREYYVLKNNGMQVGCEEEGVADVWAEILQCDNKGRPL</sequence>
<accession>A0A0C3PD89</accession>
<dbReference type="GO" id="GO:0006353">
    <property type="term" value="P:DNA-templated transcription termination"/>
    <property type="evidence" value="ECO:0007669"/>
    <property type="project" value="InterPro"/>
</dbReference>
<feature type="compositionally biased region" description="Polar residues" evidence="1">
    <location>
        <begin position="154"/>
        <end position="173"/>
    </location>
</feature>
<evidence type="ECO:0000259" key="2">
    <source>
        <dbReference type="SMART" id="SM00959"/>
    </source>
</evidence>
<dbReference type="STRING" id="870435.A0A0C3PD89"/>
<dbReference type="InterPro" id="IPR036361">
    <property type="entry name" value="SAP_dom_sf"/>
</dbReference>
<keyword evidence="4" id="KW-1185">Reference proteome</keyword>
<evidence type="ECO:0000313" key="3">
    <source>
        <dbReference type="EMBL" id="KIO06066.1"/>
    </source>
</evidence>